<keyword evidence="3" id="KW-1185">Reference proteome</keyword>
<dbReference type="AlphaFoldDB" id="A0A1W1VAI6"/>
<evidence type="ECO:0000313" key="3">
    <source>
        <dbReference type="Proteomes" id="UP000192582"/>
    </source>
</evidence>
<dbReference type="CDD" id="cd04301">
    <property type="entry name" value="NAT_SF"/>
    <property type="match status" value="1"/>
</dbReference>
<dbReference type="Pfam" id="PF00583">
    <property type="entry name" value="Acetyltransf_1"/>
    <property type="match status" value="1"/>
</dbReference>
<feature type="domain" description="N-acetyltransferase" evidence="1">
    <location>
        <begin position="1"/>
        <end position="144"/>
    </location>
</feature>
<gene>
    <name evidence="2" type="ORF">SAMN00790413_00688</name>
</gene>
<dbReference type="GO" id="GO:0016747">
    <property type="term" value="F:acyltransferase activity, transferring groups other than amino-acyl groups"/>
    <property type="evidence" value="ECO:0007669"/>
    <property type="project" value="InterPro"/>
</dbReference>
<dbReference type="Gene3D" id="3.40.630.30">
    <property type="match status" value="1"/>
</dbReference>
<organism evidence="2 3">
    <name type="scientific">Deinococcus hopiensis KR-140</name>
    <dbReference type="NCBI Taxonomy" id="695939"/>
    <lineage>
        <taxon>Bacteria</taxon>
        <taxon>Thermotogati</taxon>
        <taxon>Deinococcota</taxon>
        <taxon>Deinococci</taxon>
        <taxon>Deinococcales</taxon>
        <taxon>Deinococcaceae</taxon>
        <taxon>Deinococcus</taxon>
    </lineage>
</organism>
<protein>
    <recommendedName>
        <fullName evidence="1">N-acetyltransferase domain-containing protein</fullName>
    </recommendedName>
</protein>
<dbReference type="STRING" id="695939.SAMN00790413_00688"/>
<dbReference type="InterPro" id="IPR000182">
    <property type="entry name" value="GNAT_dom"/>
</dbReference>
<reference evidence="2 3" key="1">
    <citation type="submission" date="2017-04" db="EMBL/GenBank/DDBJ databases">
        <authorList>
            <person name="Afonso C.L."/>
            <person name="Miller P.J."/>
            <person name="Scott M.A."/>
            <person name="Spackman E."/>
            <person name="Goraichik I."/>
            <person name="Dimitrov K.M."/>
            <person name="Suarez D.L."/>
            <person name="Swayne D.E."/>
        </authorList>
    </citation>
    <scope>NUCLEOTIDE SEQUENCE [LARGE SCALE GENOMIC DNA]</scope>
    <source>
        <strain evidence="2 3">KR-140</strain>
    </source>
</reference>
<dbReference type="PROSITE" id="PS51186">
    <property type="entry name" value="GNAT"/>
    <property type="match status" value="1"/>
</dbReference>
<name>A0A1W1VAI6_9DEIO</name>
<dbReference type="SUPFAM" id="SSF55729">
    <property type="entry name" value="Acyl-CoA N-acyltransferases (Nat)"/>
    <property type="match status" value="1"/>
</dbReference>
<sequence length="190" mass="20336">MTRLAFTYNGGLRENETIEQIRASGRFLPALSLVAEVEGQVVGHVIVAPTDPRGDLTRPGRPRRVLLLGPISVLPGVQRRGSGSALTPAVLERVRACAEPMVVLRCGATPTTTHASGSAGQWTSACGRTPRRRWSPPCMAPWAPTPDLSCPPEGAPLRRRAPKACLYARDLTPSGTFYSEVLGLTPYGQV</sequence>
<evidence type="ECO:0000259" key="1">
    <source>
        <dbReference type="PROSITE" id="PS51186"/>
    </source>
</evidence>
<accession>A0A1W1VAI6</accession>
<dbReference type="Proteomes" id="UP000192582">
    <property type="component" value="Unassembled WGS sequence"/>
</dbReference>
<proteinExistence type="predicted"/>
<evidence type="ECO:0000313" key="2">
    <source>
        <dbReference type="EMBL" id="SMB90223.1"/>
    </source>
</evidence>
<dbReference type="RefSeq" id="WP_212648340.1">
    <property type="nucleotide sequence ID" value="NZ_FWWU01000009.1"/>
</dbReference>
<dbReference type="InterPro" id="IPR016181">
    <property type="entry name" value="Acyl_CoA_acyltransferase"/>
</dbReference>
<dbReference type="EMBL" id="FWWU01000009">
    <property type="protein sequence ID" value="SMB90223.1"/>
    <property type="molecule type" value="Genomic_DNA"/>
</dbReference>